<comment type="similarity">
    <text evidence="1 3">Belongs to the short-chain dehydrogenases/reductases (SDR) family.</text>
</comment>
<dbReference type="EMBL" id="JARGDH010000003">
    <property type="protein sequence ID" value="KAL0272518.1"/>
    <property type="molecule type" value="Genomic_DNA"/>
</dbReference>
<reference evidence="5" key="1">
    <citation type="journal article" date="2024" name="Gigascience">
        <title>Chromosome-level genome of the poultry shaft louse Menopon gallinae provides insight into the host-switching and adaptive evolution of parasitic lice.</title>
        <authorList>
            <person name="Xu Y."/>
            <person name="Ma L."/>
            <person name="Liu S."/>
            <person name="Liang Y."/>
            <person name="Liu Q."/>
            <person name="He Z."/>
            <person name="Tian L."/>
            <person name="Duan Y."/>
            <person name="Cai W."/>
            <person name="Li H."/>
            <person name="Song F."/>
        </authorList>
    </citation>
    <scope>NUCLEOTIDE SEQUENCE</scope>
    <source>
        <strain evidence="5">Cailab_2023a</strain>
    </source>
</reference>
<dbReference type="AlphaFoldDB" id="A0AAW2HSF3"/>
<proteinExistence type="inferred from homology"/>
<name>A0AAW2HSF3_9NEOP</name>
<dbReference type="PANTHER" id="PTHR24322">
    <property type="entry name" value="PKSB"/>
    <property type="match status" value="1"/>
</dbReference>
<dbReference type="PRINTS" id="PR00081">
    <property type="entry name" value="GDHRDH"/>
</dbReference>
<gene>
    <name evidence="5" type="ORF">PYX00_005454</name>
</gene>
<keyword evidence="2" id="KW-0560">Oxidoreductase</keyword>
<evidence type="ECO:0000256" key="2">
    <source>
        <dbReference type="ARBA" id="ARBA00023002"/>
    </source>
</evidence>
<dbReference type="Pfam" id="PF00106">
    <property type="entry name" value="adh_short"/>
    <property type="match status" value="1"/>
</dbReference>
<dbReference type="PRINTS" id="PR00080">
    <property type="entry name" value="SDRFAMILY"/>
</dbReference>
<protein>
    <submittedName>
        <fullName evidence="5">Uncharacterized protein</fullName>
    </submittedName>
</protein>
<sequence length="347" mass="38960">MENSFELVGEAPENERREPPGLISRFLRGPGRGSPQLDGSFSSTVLLCLEVLWILLLTIPAIAKTLYRAFVDIRETKLKNKVVVITGAGNGLGKEMALQMAREGCRIACVDIQEKKNKETETAIACLTGRKEDVRSYRCDVSNLAEVEKLAEDIVRDFGRVDILVSNAGILYGHPVTGGKEAIVRRVIDINLLSNFWMVRAFLPDMQRRKSGHIVFINSGSGINPIEHSSAYCASKSGLLGLAYCVDEELRKNPDWDGIRVTSACPYFIATNPEYVRCWSLRMAPIPVSYAASEIITGIKRRYFLFHVPSIRVGYFLTSLFRMMPREIYNMYKNVFYVDVALEEKSA</sequence>
<dbReference type="Gene3D" id="3.40.50.720">
    <property type="entry name" value="NAD(P)-binding Rossmann-like Domain"/>
    <property type="match status" value="1"/>
</dbReference>
<dbReference type="InterPro" id="IPR002347">
    <property type="entry name" value="SDR_fam"/>
</dbReference>
<evidence type="ECO:0000313" key="5">
    <source>
        <dbReference type="EMBL" id="KAL0272518.1"/>
    </source>
</evidence>
<feature type="region of interest" description="Disordered" evidence="4">
    <location>
        <begin position="1"/>
        <end position="23"/>
    </location>
</feature>
<dbReference type="SUPFAM" id="SSF51735">
    <property type="entry name" value="NAD(P)-binding Rossmann-fold domains"/>
    <property type="match status" value="1"/>
</dbReference>
<dbReference type="PANTHER" id="PTHR24322:SF736">
    <property type="entry name" value="RETINOL DEHYDROGENASE 10"/>
    <property type="match status" value="1"/>
</dbReference>
<dbReference type="InterPro" id="IPR036291">
    <property type="entry name" value="NAD(P)-bd_dom_sf"/>
</dbReference>
<dbReference type="GO" id="GO:0016616">
    <property type="term" value="F:oxidoreductase activity, acting on the CH-OH group of donors, NAD or NADP as acceptor"/>
    <property type="evidence" value="ECO:0007669"/>
    <property type="project" value="TreeGrafter"/>
</dbReference>
<evidence type="ECO:0000256" key="3">
    <source>
        <dbReference type="RuleBase" id="RU000363"/>
    </source>
</evidence>
<evidence type="ECO:0000256" key="4">
    <source>
        <dbReference type="SAM" id="MobiDB-lite"/>
    </source>
</evidence>
<comment type="caution">
    <text evidence="5">The sequence shown here is derived from an EMBL/GenBank/DDBJ whole genome shotgun (WGS) entry which is preliminary data.</text>
</comment>
<organism evidence="5">
    <name type="scientific">Menopon gallinae</name>
    <name type="common">poultry shaft louse</name>
    <dbReference type="NCBI Taxonomy" id="328185"/>
    <lineage>
        <taxon>Eukaryota</taxon>
        <taxon>Metazoa</taxon>
        <taxon>Ecdysozoa</taxon>
        <taxon>Arthropoda</taxon>
        <taxon>Hexapoda</taxon>
        <taxon>Insecta</taxon>
        <taxon>Pterygota</taxon>
        <taxon>Neoptera</taxon>
        <taxon>Paraneoptera</taxon>
        <taxon>Psocodea</taxon>
        <taxon>Troctomorpha</taxon>
        <taxon>Phthiraptera</taxon>
        <taxon>Amblycera</taxon>
        <taxon>Menoponidae</taxon>
        <taxon>Menopon</taxon>
    </lineage>
</organism>
<accession>A0AAW2HSF3</accession>
<evidence type="ECO:0000256" key="1">
    <source>
        <dbReference type="ARBA" id="ARBA00006484"/>
    </source>
</evidence>